<proteinExistence type="predicted"/>
<accession>A0AAV1RFF4</accession>
<gene>
    <name evidence="1" type="ORF">DCAF_LOCUS9076</name>
</gene>
<evidence type="ECO:0000313" key="1">
    <source>
        <dbReference type="EMBL" id="CAK7332627.1"/>
    </source>
</evidence>
<dbReference type="EMBL" id="CAWUPB010000913">
    <property type="protein sequence ID" value="CAK7332627.1"/>
    <property type="molecule type" value="Genomic_DNA"/>
</dbReference>
<organism evidence="1 2">
    <name type="scientific">Dovyalis caffra</name>
    <dbReference type="NCBI Taxonomy" id="77055"/>
    <lineage>
        <taxon>Eukaryota</taxon>
        <taxon>Viridiplantae</taxon>
        <taxon>Streptophyta</taxon>
        <taxon>Embryophyta</taxon>
        <taxon>Tracheophyta</taxon>
        <taxon>Spermatophyta</taxon>
        <taxon>Magnoliopsida</taxon>
        <taxon>eudicotyledons</taxon>
        <taxon>Gunneridae</taxon>
        <taxon>Pentapetalae</taxon>
        <taxon>rosids</taxon>
        <taxon>fabids</taxon>
        <taxon>Malpighiales</taxon>
        <taxon>Salicaceae</taxon>
        <taxon>Flacourtieae</taxon>
        <taxon>Dovyalis</taxon>
    </lineage>
</organism>
<evidence type="ECO:0000313" key="2">
    <source>
        <dbReference type="Proteomes" id="UP001314170"/>
    </source>
</evidence>
<dbReference type="AlphaFoldDB" id="A0AAV1RFF4"/>
<comment type="caution">
    <text evidence="1">The sequence shown here is derived from an EMBL/GenBank/DDBJ whole genome shotgun (WGS) entry which is preliminary data.</text>
</comment>
<dbReference type="Proteomes" id="UP001314170">
    <property type="component" value="Unassembled WGS sequence"/>
</dbReference>
<sequence>MKKNFELSILDLTRYFCPKTQQRRARVAPSSIRNKILSVETQGKDKNFSRSCIFKS</sequence>
<name>A0AAV1RFF4_9ROSI</name>
<keyword evidence="2" id="KW-1185">Reference proteome</keyword>
<reference evidence="1 2" key="1">
    <citation type="submission" date="2024-01" db="EMBL/GenBank/DDBJ databases">
        <authorList>
            <person name="Waweru B."/>
        </authorList>
    </citation>
    <scope>NUCLEOTIDE SEQUENCE [LARGE SCALE GENOMIC DNA]</scope>
</reference>
<protein>
    <recommendedName>
        <fullName evidence="3">Ribosomal protein S18</fullName>
    </recommendedName>
</protein>
<evidence type="ECO:0008006" key="3">
    <source>
        <dbReference type="Google" id="ProtNLM"/>
    </source>
</evidence>